<name>A0A8W7PD31_ANOCL</name>
<organism evidence="2">
    <name type="scientific">Anopheles coluzzii</name>
    <name type="common">African malaria mosquito</name>
    <dbReference type="NCBI Taxonomy" id="1518534"/>
    <lineage>
        <taxon>Eukaryota</taxon>
        <taxon>Metazoa</taxon>
        <taxon>Ecdysozoa</taxon>
        <taxon>Arthropoda</taxon>
        <taxon>Hexapoda</taxon>
        <taxon>Insecta</taxon>
        <taxon>Pterygota</taxon>
        <taxon>Neoptera</taxon>
        <taxon>Endopterygota</taxon>
        <taxon>Diptera</taxon>
        <taxon>Nematocera</taxon>
        <taxon>Culicoidea</taxon>
        <taxon>Culicidae</taxon>
        <taxon>Anophelinae</taxon>
        <taxon>Anopheles</taxon>
    </lineage>
</organism>
<dbReference type="AlphaFoldDB" id="A0A8W7PD31"/>
<dbReference type="EnsemblMetazoa" id="ACOM029409-RA">
    <property type="protein sequence ID" value="ACOM029409-PA.1"/>
    <property type="gene ID" value="ACOM029409"/>
</dbReference>
<feature type="compositionally biased region" description="Polar residues" evidence="1">
    <location>
        <begin position="125"/>
        <end position="139"/>
    </location>
</feature>
<dbReference type="VEuPathDB" id="VectorBase:ACON2_034503"/>
<sequence length="191" mass="19892">MLSAAAVAAAANTRKSRRLLEKDGRSTIDDIIEDVIRNGPSPKVAGGGVMQQQLQQPPPGVATSAVGDMRKSPRSTRKGKDRKISETSTDSSDEKPQQTVPPSVAGNAITMKVQGEPKALDDQQVAGTLSATTPVTPSIQVARPNETASVADKSKSEKSKPTDEAKAPAEIGNLAQPNSLTLIDPVTGEMA</sequence>
<proteinExistence type="predicted"/>
<protein>
    <submittedName>
        <fullName evidence="2">Uncharacterized protein</fullName>
    </submittedName>
</protein>
<feature type="compositionally biased region" description="Basic residues" evidence="1">
    <location>
        <begin position="72"/>
        <end position="81"/>
    </location>
</feature>
<evidence type="ECO:0000256" key="1">
    <source>
        <dbReference type="SAM" id="MobiDB-lite"/>
    </source>
</evidence>
<evidence type="ECO:0000313" key="2">
    <source>
        <dbReference type="EnsemblMetazoa" id="ACOM029409-PA.1"/>
    </source>
</evidence>
<feature type="compositionally biased region" description="Low complexity" evidence="1">
    <location>
        <begin position="1"/>
        <end position="11"/>
    </location>
</feature>
<feature type="compositionally biased region" description="Basic and acidic residues" evidence="1">
    <location>
        <begin position="18"/>
        <end position="28"/>
    </location>
</feature>
<dbReference type="Proteomes" id="UP000075882">
    <property type="component" value="Unassembled WGS sequence"/>
</dbReference>
<accession>A0A8W7PD31</accession>
<reference evidence="2" key="1">
    <citation type="submission" date="2022-08" db="UniProtKB">
        <authorList>
            <consortium name="EnsemblMetazoa"/>
        </authorList>
    </citation>
    <scope>IDENTIFICATION</scope>
</reference>
<feature type="region of interest" description="Disordered" evidence="1">
    <location>
        <begin position="1"/>
        <end position="191"/>
    </location>
</feature>
<feature type="compositionally biased region" description="Basic and acidic residues" evidence="1">
    <location>
        <begin position="152"/>
        <end position="167"/>
    </location>
</feature>